<name>A0A9P6CAU3_9AGAR</name>
<evidence type="ECO:0000313" key="4">
    <source>
        <dbReference type="EMBL" id="KAF9455380.1"/>
    </source>
</evidence>
<keyword evidence="2" id="KW-1133">Transmembrane helix</keyword>
<feature type="transmembrane region" description="Helical" evidence="2">
    <location>
        <begin position="154"/>
        <end position="176"/>
    </location>
</feature>
<feature type="transmembrane region" description="Helical" evidence="2">
    <location>
        <begin position="225"/>
        <end position="243"/>
    </location>
</feature>
<keyword evidence="5" id="KW-1185">Reference proteome</keyword>
<keyword evidence="2" id="KW-0812">Transmembrane</keyword>
<evidence type="ECO:0000256" key="1">
    <source>
        <dbReference type="SAM" id="MobiDB-lite"/>
    </source>
</evidence>
<feature type="transmembrane region" description="Helical" evidence="2">
    <location>
        <begin position="197"/>
        <end position="219"/>
    </location>
</feature>
<feature type="transmembrane region" description="Helical" evidence="2">
    <location>
        <begin position="57"/>
        <end position="79"/>
    </location>
</feature>
<dbReference type="EMBL" id="MU150715">
    <property type="protein sequence ID" value="KAF9455380.1"/>
    <property type="molecule type" value="Genomic_DNA"/>
</dbReference>
<evidence type="ECO:0000256" key="2">
    <source>
        <dbReference type="SAM" id="Phobius"/>
    </source>
</evidence>
<organism evidence="4 5">
    <name type="scientific">Collybia nuda</name>
    <dbReference type="NCBI Taxonomy" id="64659"/>
    <lineage>
        <taxon>Eukaryota</taxon>
        <taxon>Fungi</taxon>
        <taxon>Dikarya</taxon>
        <taxon>Basidiomycota</taxon>
        <taxon>Agaricomycotina</taxon>
        <taxon>Agaricomycetes</taxon>
        <taxon>Agaricomycetidae</taxon>
        <taxon>Agaricales</taxon>
        <taxon>Tricholomatineae</taxon>
        <taxon>Clitocybaceae</taxon>
        <taxon>Collybia</taxon>
    </lineage>
</organism>
<accession>A0A9P6CAU3</accession>
<evidence type="ECO:0000259" key="3">
    <source>
        <dbReference type="Pfam" id="PF20151"/>
    </source>
</evidence>
<dbReference type="Proteomes" id="UP000807353">
    <property type="component" value="Unassembled WGS sequence"/>
</dbReference>
<feature type="transmembrane region" description="Helical" evidence="2">
    <location>
        <begin position="100"/>
        <end position="122"/>
    </location>
</feature>
<dbReference type="Pfam" id="PF20151">
    <property type="entry name" value="DUF6533"/>
    <property type="match status" value="1"/>
</dbReference>
<protein>
    <recommendedName>
        <fullName evidence="3">DUF6533 domain-containing protein</fullName>
    </recommendedName>
</protein>
<keyword evidence="2" id="KW-0472">Membrane</keyword>
<comment type="caution">
    <text evidence="4">The sequence shown here is derived from an EMBL/GenBank/DDBJ whole genome shotgun (WGS) entry which is preliminary data.</text>
</comment>
<reference evidence="4" key="1">
    <citation type="submission" date="2020-11" db="EMBL/GenBank/DDBJ databases">
        <authorList>
            <consortium name="DOE Joint Genome Institute"/>
            <person name="Ahrendt S."/>
            <person name="Riley R."/>
            <person name="Andreopoulos W."/>
            <person name="Labutti K."/>
            <person name="Pangilinan J."/>
            <person name="Ruiz-Duenas F.J."/>
            <person name="Barrasa J.M."/>
            <person name="Sanchez-Garcia M."/>
            <person name="Camarero S."/>
            <person name="Miyauchi S."/>
            <person name="Serrano A."/>
            <person name="Linde D."/>
            <person name="Babiker R."/>
            <person name="Drula E."/>
            <person name="Ayuso-Fernandez I."/>
            <person name="Pacheco R."/>
            <person name="Padilla G."/>
            <person name="Ferreira P."/>
            <person name="Barriuso J."/>
            <person name="Kellner H."/>
            <person name="Castanera R."/>
            <person name="Alfaro M."/>
            <person name="Ramirez L."/>
            <person name="Pisabarro A.G."/>
            <person name="Kuo A."/>
            <person name="Tritt A."/>
            <person name="Lipzen A."/>
            <person name="He G."/>
            <person name="Yan M."/>
            <person name="Ng V."/>
            <person name="Cullen D."/>
            <person name="Martin F."/>
            <person name="Rosso M.-N."/>
            <person name="Henrissat B."/>
            <person name="Hibbett D."/>
            <person name="Martinez A.T."/>
            <person name="Grigoriev I.V."/>
        </authorList>
    </citation>
    <scope>NUCLEOTIDE SEQUENCE</scope>
    <source>
        <strain evidence="4">CBS 247.69</strain>
    </source>
</reference>
<feature type="region of interest" description="Disordered" evidence="1">
    <location>
        <begin position="269"/>
        <end position="294"/>
    </location>
</feature>
<feature type="domain" description="DUF6533" evidence="3">
    <location>
        <begin position="19"/>
        <end position="61"/>
    </location>
</feature>
<proteinExistence type="predicted"/>
<dbReference type="OrthoDB" id="3256800at2759"/>
<evidence type="ECO:0000313" key="5">
    <source>
        <dbReference type="Proteomes" id="UP000807353"/>
    </source>
</evidence>
<sequence>MEPNFPLFSQATAERDAFAACATIIVFEYFLHFSSEVDLFWKSPWTLSKCLFLWSRYYSLLFNVLVLISLPLTSFDYLRRSTAVFILELRLYAMYGKPRWILYLFVVVIFGECAGMIAIFAFRDSVSLGINDPTPGLHVCADAKRVFSGLHWYVYYWVSVLVIEGMLLLLALWKAWTHRPVPITTPGSLMQRLTKGSVNYFLTIFWIYLINVIFYARHLDTLDEIGAAFAYALSCILANRLLIDIRIEAYGDWFTTPTVTTAIEFNPPSVTASTQSSKSGETNTEIDSILPAQP</sequence>
<feature type="compositionally biased region" description="Polar residues" evidence="1">
    <location>
        <begin position="269"/>
        <end position="286"/>
    </location>
</feature>
<dbReference type="AlphaFoldDB" id="A0A9P6CAU3"/>
<dbReference type="InterPro" id="IPR045340">
    <property type="entry name" value="DUF6533"/>
</dbReference>
<gene>
    <name evidence="4" type="ORF">BDZ94DRAFT_1327594</name>
</gene>